<dbReference type="Gene3D" id="2.60.120.260">
    <property type="entry name" value="Galactose-binding domain-like"/>
    <property type="match status" value="1"/>
</dbReference>
<dbReference type="InterPro" id="IPR002772">
    <property type="entry name" value="Glyco_hydro_3_C"/>
</dbReference>
<comment type="similarity">
    <text evidence="1 4">Belongs to the glycosyl hydrolase 3 family.</text>
</comment>
<organism evidence="7 8">
    <name type="scientific">Streptomyces scabiei</name>
    <dbReference type="NCBI Taxonomy" id="1930"/>
    <lineage>
        <taxon>Bacteria</taxon>
        <taxon>Bacillati</taxon>
        <taxon>Actinomycetota</taxon>
        <taxon>Actinomycetes</taxon>
        <taxon>Kitasatosporales</taxon>
        <taxon>Streptomycetaceae</taxon>
        <taxon>Streptomyces</taxon>
    </lineage>
</organism>
<reference evidence="7 8" key="2">
    <citation type="journal article" date="2016" name="Genome Announc.">
        <title>Draft Genome Sequences of Streptomyces scabiei S58, Streptomyces turgidiscabies T45, and Streptomyces acidiscabies a10, the Pathogens of Potato Common Scab, Isolated in Japan.</title>
        <authorList>
            <person name="Tomihama T."/>
            <person name="Nishi Y."/>
            <person name="Sakai M."/>
            <person name="Ikenaga M."/>
            <person name="Okubo T."/>
            <person name="Ikeda S."/>
        </authorList>
    </citation>
    <scope>NUCLEOTIDE SEQUENCE [LARGE SCALE GENOMIC DNA]</scope>
    <source>
        <strain evidence="7 8">S58</strain>
    </source>
</reference>
<sequence length="863" mass="92444">MTEGTPVTSHTVNGTTPRADHSRRDTIPATAATAPDDDELRAWVVEGALARMDLDTKARLIAGQDMWSLPAVPAVGLRSVVMSDGPVGVRGTRWSPDDPSVALPSPTAIAATWDPELAHRAGRLLAHEARRKGVDVLLAPTVNLHRTPLGGRHFECFSEDPLLTGLIGAGYVRGVQDGGVGTTVKHFVANDSETERFTLDARVGERALRELYLAPFEHIVTHAGPWGVMSAYNGVNGATMTENHRLQNEVLRGEWGFDGVIVSDWMAARDTVRAAEGGLDIAMPGPKTVYGGALADAVRDGRVAERTLDEAVRRVLRLAARVGALDGAPPAGTSGAEEIDGRALAREIARRSFVLLKNDPAPDGGAVLPLDRDALRRVALIGDTARHARVMGGGSATVFPEHVVSPLAGLRRALPPAVELVHAQGADPRTRLAPAAEYFTLRSRYRDEDGNVLAELPQPDGQVMTVGSLPTGVTARRLHSVDITGSFTPDRSGTHTFGVTGFGSYTLDVAGHRLAEDVCVPDSDDPFLAFTNPSERRFTVELTAAETVEVAFRFVPFTKGMDDNIAALAFGLGHRPPTATDVELIEEAVAVAAASDVAVIVVATTEETESEGLDRASLKLPGHQDELVRRVAEANPRTVVVVNTGSPVEMPWRDEVAAVLLGWFPGQEAGHALADVLLGAEEPGGRLPTTWPAAMTDCPVLDTEPVDGLLAYDEDVFIGYRAWARQDTSPAYWFGHGLGYTDWAYEEAAFTPAPPGAHELGTLRVKVRNTGGRPGREVVQVYLEPADTATADAAERPRRRLAGFATAQAAPGRTTVVEIPVPRRAAQIWDAELDVWHTVQGRYRLRAGRSYPDLRVEAPCDAL</sequence>
<dbReference type="EC" id="3.2.1.21" evidence="7"/>
<dbReference type="InterPro" id="IPR037524">
    <property type="entry name" value="PA14/GLEYA"/>
</dbReference>
<evidence type="ECO:0000256" key="1">
    <source>
        <dbReference type="ARBA" id="ARBA00005336"/>
    </source>
</evidence>
<dbReference type="EMBL" id="BCMM01000022">
    <property type="protein sequence ID" value="GAQ64307.1"/>
    <property type="molecule type" value="Genomic_DNA"/>
</dbReference>
<name>A0A100JRE6_STRSC</name>
<dbReference type="InterPro" id="IPR013783">
    <property type="entry name" value="Ig-like_fold"/>
</dbReference>
<dbReference type="Proteomes" id="UP000067448">
    <property type="component" value="Unassembled WGS sequence"/>
</dbReference>
<dbReference type="PROSITE" id="PS51820">
    <property type="entry name" value="PA14"/>
    <property type="match status" value="1"/>
</dbReference>
<dbReference type="InterPro" id="IPR011658">
    <property type="entry name" value="PA14_dom"/>
</dbReference>
<keyword evidence="4 7" id="KW-0326">Glycosidase</keyword>
<dbReference type="SUPFAM" id="SSF51445">
    <property type="entry name" value="(Trans)glycosidases"/>
    <property type="match status" value="1"/>
</dbReference>
<dbReference type="GO" id="GO:0005975">
    <property type="term" value="P:carbohydrate metabolic process"/>
    <property type="evidence" value="ECO:0007669"/>
    <property type="project" value="InterPro"/>
</dbReference>
<proteinExistence type="inferred from homology"/>
<feature type="compositionally biased region" description="Polar residues" evidence="5">
    <location>
        <begin position="1"/>
        <end position="16"/>
    </location>
</feature>
<reference evidence="8" key="1">
    <citation type="submission" date="2015-11" db="EMBL/GenBank/DDBJ databases">
        <authorList>
            <consortium name="Cross-ministerial Strategic Innovation Promotion Program (SIP) consortium"/>
            <person name="Tomihama T."/>
            <person name="Ikenaga M."/>
            <person name="Sakai M."/>
            <person name="Okubo T."/>
            <person name="Ikeda S."/>
        </authorList>
    </citation>
    <scope>NUCLEOTIDE SEQUENCE [LARGE SCALE GENOMIC DNA]</scope>
    <source>
        <strain evidence="8">S58</strain>
    </source>
</reference>
<keyword evidence="2 4" id="KW-0378">Hydrolase</keyword>
<dbReference type="Gene3D" id="2.60.40.10">
    <property type="entry name" value="Immunoglobulins"/>
    <property type="match status" value="1"/>
</dbReference>
<feature type="domain" description="PA14" evidence="6">
    <location>
        <begin position="429"/>
        <end position="589"/>
    </location>
</feature>
<dbReference type="PANTHER" id="PTHR42715:SF10">
    <property type="entry name" value="BETA-GLUCOSIDASE"/>
    <property type="match status" value="1"/>
</dbReference>
<protein>
    <submittedName>
        <fullName evidence="7">Thermostable beta-glucosidase B</fullName>
        <ecNumber evidence="7">3.2.1.21</ecNumber>
    </submittedName>
</protein>
<evidence type="ECO:0000256" key="2">
    <source>
        <dbReference type="ARBA" id="ARBA00022801"/>
    </source>
</evidence>
<dbReference type="PANTHER" id="PTHR42715">
    <property type="entry name" value="BETA-GLUCOSIDASE"/>
    <property type="match status" value="1"/>
</dbReference>
<dbReference type="Pfam" id="PF01915">
    <property type="entry name" value="Glyco_hydro_3_C"/>
    <property type="match status" value="1"/>
</dbReference>
<dbReference type="InterPro" id="IPR036962">
    <property type="entry name" value="Glyco_hydro_3_N_sf"/>
</dbReference>
<evidence type="ECO:0000256" key="5">
    <source>
        <dbReference type="SAM" id="MobiDB-lite"/>
    </source>
</evidence>
<dbReference type="SUPFAM" id="SSF52279">
    <property type="entry name" value="Beta-D-glucan exohydrolase, C-terminal domain"/>
    <property type="match status" value="1"/>
</dbReference>
<keyword evidence="3" id="KW-0119">Carbohydrate metabolism</keyword>
<dbReference type="InterPro" id="IPR026891">
    <property type="entry name" value="Fn3-like"/>
</dbReference>
<dbReference type="OrthoDB" id="9803863at2"/>
<comment type="caution">
    <text evidence="7">The sequence shown here is derived from an EMBL/GenBank/DDBJ whole genome shotgun (WGS) entry which is preliminary data.</text>
</comment>
<dbReference type="GO" id="GO:0008422">
    <property type="term" value="F:beta-glucosidase activity"/>
    <property type="evidence" value="ECO:0007669"/>
    <property type="project" value="UniProtKB-EC"/>
</dbReference>
<dbReference type="PROSITE" id="PS00775">
    <property type="entry name" value="GLYCOSYL_HYDROL_F3"/>
    <property type="match status" value="1"/>
</dbReference>
<dbReference type="InterPro" id="IPR036881">
    <property type="entry name" value="Glyco_hydro_3_C_sf"/>
</dbReference>
<evidence type="ECO:0000256" key="3">
    <source>
        <dbReference type="ARBA" id="ARBA00023277"/>
    </source>
</evidence>
<dbReference type="InterPro" id="IPR019800">
    <property type="entry name" value="Glyco_hydro_3_AS"/>
</dbReference>
<dbReference type="Pfam" id="PF14310">
    <property type="entry name" value="Fn3-like"/>
    <property type="match status" value="1"/>
</dbReference>
<accession>A0A100JRE6</accession>
<dbReference type="PRINTS" id="PR00133">
    <property type="entry name" value="GLHYDRLASE3"/>
</dbReference>
<dbReference type="InterPro" id="IPR017853">
    <property type="entry name" value="GH"/>
</dbReference>
<evidence type="ECO:0000256" key="4">
    <source>
        <dbReference type="RuleBase" id="RU361161"/>
    </source>
</evidence>
<dbReference type="InterPro" id="IPR001764">
    <property type="entry name" value="Glyco_hydro_3_N"/>
</dbReference>
<evidence type="ECO:0000313" key="8">
    <source>
        <dbReference type="Proteomes" id="UP000067448"/>
    </source>
</evidence>
<evidence type="ECO:0000313" key="7">
    <source>
        <dbReference type="EMBL" id="GAQ64307.1"/>
    </source>
</evidence>
<dbReference type="InterPro" id="IPR050288">
    <property type="entry name" value="Cellulose_deg_GH3"/>
</dbReference>
<dbReference type="Gene3D" id="3.40.50.1700">
    <property type="entry name" value="Glycoside hydrolase family 3 C-terminal domain"/>
    <property type="match status" value="1"/>
</dbReference>
<dbReference type="SMART" id="SM01217">
    <property type="entry name" value="Fn3_like"/>
    <property type="match status" value="1"/>
</dbReference>
<evidence type="ECO:0000259" key="6">
    <source>
        <dbReference type="PROSITE" id="PS51820"/>
    </source>
</evidence>
<dbReference type="Pfam" id="PF00933">
    <property type="entry name" value="Glyco_hydro_3"/>
    <property type="match status" value="1"/>
</dbReference>
<feature type="region of interest" description="Disordered" evidence="5">
    <location>
        <begin position="1"/>
        <end position="26"/>
    </location>
</feature>
<reference evidence="8" key="3">
    <citation type="submission" date="2016-02" db="EMBL/GenBank/DDBJ databases">
        <title>Draft genome of pathogenic Streptomyces sp. in Japan.</title>
        <authorList>
            <person name="Tomihama T."/>
            <person name="Ikenaga M."/>
            <person name="Sakai M."/>
            <person name="Okubo T."/>
            <person name="Ikeda S."/>
        </authorList>
    </citation>
    <scope>NUCLEOTIDE SEQUENCE [LARGE SCALE GENOMIC DNA]</scope>
    <source>
        <strain evidence="8">S58</strain>
    </source>
</reference>
<dbReference type="AlphaFoldDB" id="A0A100JRE6"/>
<dbReference type="Gene3D" id="3.20.20.300">
    <property type="entry name" value="Glycoside hydrolase, family 3, N-terminal domain"/>
    <property type="match status" value="1"/>
</dbReference>
<dbReference type="Pfam" id="PF07691">
    <property type="entry name" value="PA14"/>
    <property type="match status" value="1"/>
</dbReference>
<gene>
    <name evidence="7" type="primary">bglB_1</name>
    <name evidence="7" type="ORF">SsS58_04700</name>
</gene>